<dbReference type="AlphaFoldDB" id="A0A2T2NPR9"/>
<dbReference type="Gene3D" id="3.40.50.300">
    <property type="entry name" value="P-loop containing nucleotide triphosphate hydrolases"/>
    <property type="match status" value="2"/>
</dbReference>
<reference evidence="4 5" key="1">
    <citation type="journal article" date="2018" name="Front. Microbiol.">
        <title>Genome-Wide Analysis of Corynespora cassiicola Leaf Fall Disease Putative Effectors.</title>
        <authorList>
            <person name="Lopez D."/>
            <person name="Ribeiro S."/>
            <person name="Label P."/>
            <person name="Fumanal B."/>
            <person name="Venisse J.S."/>
            <person name="Kohler A."/>
            <person name="de Oliveira R.R."/>
            <person name="Labutti K."/>
            <person name="Lipzen A."/>
            <person name="Lail K."/>
            <person name="Bauer D."/>
            <person name="Ohm R.A."/>
            <person name="Barry K.W."/>
            <person name="Spatafora J."/>
            <person name="Grigoriev I.V."/>
            <person name="Martin F.M."/>
            <person name="Pujade-Renaud V."/>
        </authorList>
    </citation>
    <scope>NUCLEOTIDE SEQUENCE [LARGE SCALE GENOMIC DNA]</scope>
    <source>
        <strain evidence="4 5">Philippines</strain>
    </source>
</reference>
<dbReference type="InterPro" id="IPR003960">
    <property type="entry name" value="ATPase_AAA_CS"/>
</dbReference>
<dbReference type="SUPFAM" id="SSF50692">
    <property type="entry name" value="ADC-like"/>
    <property type="match status" value="1"/>
</dbReference>
<dbReference type="OrthoDB" id="27435at2759"/>
<proteinExistence type="predicted"/>
<dbReference type="InterPro" id="IPR041569">
    <property type="entry name" value="AAA_lid_3"/>
</dbReference>
<dbReference type="GO" id="GO:0005737">
    <property type="term" value="C:cytoplasm"/>
    <property type="evidence" value="ECO:0007669"/>
    <property type="project" value="TreeGrafter"/>
</dbReference>
<keyword evidence="1" id="KW-0547">Nucleotide-binding</keyword>
<dbReference type="PROSITE" id="PS00674">
    <property type="entry name" value="AAA"/>
    <property type="match status" value="1"/>
</dbReference>
<dbReference type="PANTHER" id="PTHR23077:SF27">
    <property type="entry name" value="ATPASE FAMILY GENE 2 PROTEIN HOMOLOG A"/>
    <property type="match status" value="1"/>
</dbReference>
<keyword evidence="5" id="KW-1185">Reference proteome</keyword>
<dbReference type="Proteomes" id="UP000240883">
    <property type="component" value="Unassembled WGS sequence"/>
</dbReference>
<feature type="domain" description="AAA+ ATPase" evidence="3">
    <location>
        <begin position="244"/>
        <end position="370"/>
    </location>
</feature>
<dbReference type="PANTHER" id="PTHR23077">
    <property type="entry name" value="AAA-FAMILY ATPASE"/>
    <property type="match status" value="1"/>
</dbReference>
<dbReference type="EMBL" id="KZ678135">
    <property type="protein sequence ID" value="PSN67442.1"/>
    <property type="molecule type" value="Genomic_DNA"/>
</dbReference>
<dbReference type="Pfam" id="PF00004">
    <property type="entry name" value="AAA"/>
    <property type="match status" value="2"/>
</dbReference>
<name>A0A2T2NPR9_CORCC</name>
<feature type="domain" description="AAA+ ATPase" evidence="3">
    <location>
        <begin position="509"/>
        <end position="644"/>
    </location>
</feature>
<dbReference type="InterPro" id="IPR003593">
    <property type="entry name" value="AAA+_ATPase"/>
</dbReference>
<dbReference type="STRING" id="1448308.A0A2T2NPR9"/>
<dbReference type="SMART" id="SM00382">
    <property type="entry name" value="AAA"/>
    <property type="match status" value="2"/>
</dbReference>
<organism evidence="4 5">
    <name type="scientific">Corynespora cassiicola Philippines</name>
    <dbReference type="NCBI Taxonomy" id="1448308"/>
    <lineage>
        <taxon>Eukaryota</taxon>
        <taxon>Fungi</taxon>
        <taxon>Dikarya</taxon>
        <taxon>Ascomycota</taxon>
        <taxon>Pezizomycotina</taxon>
        <taxon>Dothideomycetes</taxon>
        <taxon>Pleosporomycetidae</taxon>
        <taxon>Pleosporales</taxon>
        <taxon>Corynesporascaceae</taxon>
        <taxon>Corynespora</taxon>
    </lineage>
</organism>
<dbReference type="Pfam" id="PF17862">
    <property type="entry name" value="AAA_lid_3"/>
    <property type="match status" value="1"/>
</dbReference>
<evidence type="ECO:0000313" key="5">
    <source>
        <dbReference type="Proteomes" id="UP000240883"/>
    </source>
</evidence>
<dbReference type="InterPro" id="IPR027417">
    <property type="entry name" value="P-loop_NTPase"/>
</dbReference>
<evidence type="ECO:0000256" key="2">
    <source>
        <dbReference type="ARBA" id="ARBA00022840"/>
    </source>
</evidence>
<dbReference type="FunFam" id="3.40.50.300:FF:002219">
    <property type="entry name" value="Transitional endoplasmic reticulum ATPase"/>
    <property type="match status" value="1"/>
</dbReference>
<evidence type="ECO:0000259" key="3">
    <source>
        <dbReference type="SMART" id="SM00382"/>
    </source>
</evidence>
<dbReference type="Gene3D" id="2.40.40.20">
    <property type="match status" value="1"/>
</dbReference>
<accession>A0A2T2NPR9</accession>
<evidence type="ECO:0000313" key="4">
    <source>
        <dbReference type="EMBL" id="PSN67442.1"/>
    </source>
</evidence>
<dbReference type="InterPro" id="IPR009010">
    <property type="entry name" value="Asp_de-COase-like_dom_sf"/>
</dbReference>
<dbReference type="SUPFAM" id="SSF52540">
    <property type="entry name" value="P-loop containing nucleoside triphosphate hydrolases"/>
    <property type="match status" value="2"/>
</dbReference>
<dbReference type="Gene3D" id="1.10.8.60">
    <property type="match status" value="2"/>
</dbReference>
<dbReference type="GO" id="GO:0005524">
    <property type="term" value="F:ATP binding"/>
    <property type="evidence" value="ECO:0007669"/>
    <property type="project" value="UniProtKB-KW"/>
</dbReference>
<sequence>MTAATAFTLRPLERNTPSTALEGAFRVHLSAKELKNLGLSNGDLIRLTSAAGTKAYAVAWLASQTNPGNKPIAKVTDLLREKYGLSLNDPVFIEKTPNSWRHVESVQVSYVETPDLSTKYSSAEELLHWIRYALVEVDIVLPGCTVEVQQKGPRSRQKVSKLRVTVESIVPEPETDAALYFDPIKSSVTTTNEPLVVQKTAPSGERLRMRGEGIGGLSDHIDAINRGLDFLSLASAFPDQHLLGPTSFLIHGSEGSGKSLLLDRLSECAWHEVVRLDPNWLISNPKSQVKALSETFKKARDVQPSLVLMDDLDKFLGKAEALVGHLRSELTKLEGTHVVVAAAARSVYDVDASLRTTAAFKRELEIFPPNVKQREDILRHILGPDRVPSSINFSALADRSHGFVGRDIHKLCGLARNRRVQQVFDSLEDDKKATIGEALEAADFVTQDDFDAVIDQVQPTVLKDSILEVPKVRWTDIAGLDHVRALLEAIMIRPFKHPDLDVKFGGPQSRKGVLLYGPPGCAKTLIAQAVATESNLNFLAVKGSELIKMYVGESEKALRDVFRRARAAKPCIIFFDEIDAIGKSREKTQDSGLNVVATLLNEMDGIEALKDVFIIGATNRPDILDSALIRTGRFDAHIHIGLPTEEARRQIFEINTRKRPLAEDVDLSSLASRTEGSSGADLKGLCSVAIEMAISDYTKSPGSQAEIRMSHFEQALEKHVPHTIKEEAARYEGWRPGKSLSAAEAE</sequence>
<dbReference type="InterPro" id="IPR050168">
    <property type="entry name" value="AAA_ATPase_domain"/>
</dbReference>
<dbReference type="GO" id="GO:0016887">
    <property type="term" value="F:ATP hydrolysis activity"/>
    <property type="evidence" value="ECO:0007669"/>
    <property type="project" value="InterPro"/>
</dbReference>
<dbReference type="InterPro" id="IPR003959">
    <property type="entry name" value="ATPase_AAA_core"/>
</dbReference>
<dbReference type="FunFam" id="1.10.8.60:FF:000178">
    <property type="entry name" value="CDC48/VCP homolog, AAA superfamily"/>
    <property type="match status" value="1"/>
</dbReference>
<dbReference type="FunFam" id="1.10.8.60:FF:000257">
    <property type="entry name" value="Transitional endoplasmic reticulum ATPase TER94-like Protein"/>
    <property type="match status" value="1"/>
</dbReference>
<gene>
    <name evidence="4" type="ORF">BS50DRAFT_493408</name>
</gene>
<keyword evidence="2" id="KW-0067">ATP-binding</keyword>
<evidence type="ECO:0000256" key="1">
    <source>
        <dbReference type="ARBA" id="ARBA00022741"/>
    </source>
</evidence>
<protein>
    <submittedName>
        <fullName evidence="4">AAA-domain-containing protein</fullName>
    </submittedName>
</protein>